<dbReference type="Proteomes" id="UP000814243">
    <property type="component" value="Unassembled WGS sequence"/>
</dbReference>
<reference evidence="1" key="1">
    <citation type="journal article" date="2021" name="G3 (Bethesda)">
        <title>Genome and transcriptome analysis of the beet armyworm Spodoptera exigua reveals targets for pest control. .</title>
        <authorList>
            <person name="Simon S."/>
            <person name="Breeschoten T."/>
            <person name="Jansen H.J."/>
            <person name="Dirks R.P."/>
            <person name="Schranz M.E."/>
            <person name="Ros V.I.D."/>
        </authorList>
    </citation>
    <scope>NUCLEOTIDE SEQUENCE</scope>
    <source>
        <strain evidence="1">TB_SE_WUR_2020</strain>
    </source>
</reference>
<dbReference type="PANTHER" id="PTHR21573">
    <property type="entry name" value="ER MEMBRANE PROTEIN COMPLEX SUBUNIT 1"/>
    <property type="match status" value="1"/>
</dbReference>
<evidence type="ECO:0000313" key="2">
    <source>
        <dbReference type="Proteomes" id="UP000814243"/>
    </source>
</evidence>
<dbReference type="PANTHER" id="PTHR21573:SF0">
    <property type="entry name" value="ER MEMBRANE PROTEIN COMPLEX SUBUNIT 1"/>
    <property type="match status" value="1"/>
</dbReference>
<gene>
    <name evidence="1" type="ORF">HF086_014047</name>
</gene>
<sequence>MDNLSGNILWQYYEASLDTENVVVFTRRTARHPPHDAYLTIVGKHEILPQSAAPLVENMFMYVAERNTARVQGYALIYNGQTVEALRTWLVQLGGSADAGHRIVAAAAKAAGERVHSPGRVLPDRSVLYKYVNPNLVLFVTEGPDPLHKGYSLLYSSIHLPGHKKMRMVLAKMICTKKRIVMLNLQNYKK</sequence>
<dbReference type="AlphaFoldDB" id="A0A922SJC5"/>
<dbReference type="GO" id="GO:0072546">
    <property type="term" value="C:EMC complex"/>
    <property type="evidence" value="ECO:0007669"/>
    <property type="project" value="InterPro"/>
</dbReference>
<dbReference type="EMBL" id="JACEFF010000350">
    <property type="protein sequence ID" value="KAH9639183.1"/>
    <property type="molecule type" value="Genomic_DNA"/>
</dbReference>
<evidence type="ECO:0000313" key="1">
    <source>
        <dbReference type="EMBL" id="KAH9639183.1"/>
    </source>
</evidence>
<accession>A0A922SJC5</accession>
<organism evidence="1 2">
    <name type="scientific">Spodoptera exigua</name>
    <name type="common">Beet armyworm</name>
    <name type="synonym">Noctua fulgens</name>
    <dbReference type="NCBI Taxonomy" id="7107"/>
    <lineage>
        <taxon>Eukaryota</taxon>
        <taxon>Metazoa</taxon>
        <taxon>Ecdysozoa</taxon>
        <taxon>Arthropoda</taxon>
        <taxon>Hexapoda</taxon>
        <taxon>Insecta</taxon>
        <taxon>Pterygota</taxon>
        <taxon>Neoptera</taxon>
        <taxon>Endopterygota</taxon>
        <taxon>Lepidoptera</taxon>
        <taxon>Glossata</taxon>
        <taxon>Ditrysia</taxon>
        <taxon>Noctuoidea</taxon>
        <taxon>Noctuidae</taxon>
        <taxon>Amphipyrinae</taxon>
        <taxon>Spodoptera</taxon>
    </lineage>
</organism>
<name>A0A922SJC5_SPOEX</name>
<proteinExistence type="predicted"/>
<dbReference type="GO" id="GO:0034975">
    <property type="term" value="P:protein folding in endoplasmic reticulum"/>
    <property type="evidence" value="ECO:0007669"/>
    <property type="project" value="TreeGrafter"/>
</dbReference>
<protein>
    <submittedName>
        <fullName evidence="1">Uncharacterized protein</fullName>
    </submittedName>
</protein>
<dbReference type="InterPro" id="IPR026895">
    <property type="entry name" value="EMC1"/>
</dbReference>
<comment type="caution">
    <text evidence="1">The sequence shown here is derived from an EMBL/GenBank/DDBJ whole genome shotgun (WGS) entry which is preliminary data.</text>
</comment>